<dbReference type="InterPro" id="IPR012337">
    <property type="entry name" value="RNaseH-like_sf"/>
</dbReference>
<dbReference type="InterPro" id="IPR036397">
    <property type="entry name" value="RNaseH_sf"/>
</dbReference>
<dbReference type="EMBL" id="JACGWO010000003">
    <property type="protein sequence ID" value="KAK4433015.1"/>
    <property type="molecule type" value="Genomic_DNA"/>
</dbReference>
<dbReference type="SUPFAM" id="SSF53098">
    <property type="entry name" value="Ribonuclease H-like"/>
    <property type="match status" value="1"/>
</dbReference>
<dbReference type="Gene3D" id="3.30.420.10">
    <property type="entry name" value="Ribonuclease H-like superfamily/Ribonuclease H"/>
    <property type="match status" value="1"/>
</dbReference>
<name>A0AAE1YMN3_9LAMI</name>
<dbReference type="InterPro" id="IPR053151">
    <property type="entry name" value="RNase_H-like"/>
</dbReference>
<dbReference type="Proteomes" id="UP001293254">
    <property type="component" value="Unassembled WGS sequence"/>
</dbReference>
<dbReference type="InterPro" id="IPR002156">
    <property type="entry name" value="RNaseH_domain"/>
</dbReference>
<sequence length="109" mass="12530">MTEAELLALREGLKLAWDMRVARIEVEIDSEVVLKLVNRANIDVHPLGAVIADCRKLLRMPWEGKFKHTRREGNACADALAKQSQRIREFHLWTEPPEAMQALLREDSI</sequence>
<dbReference type="GO" id="GO:0003676">
    <property type="term" value="F:nucleic acid binding"/>
    <property type="evidence" value="ECO:0007669"/>
    <property type="project" value="InterPro"/>
</dbReference>
<dbReference type="PANTHER" id="PTHR47723">
    <property type="entry name" value="OS05G0353850 PROTEIN"/>
    <property type="match status" value="1"/>
</dbReference>
<evidence type="ECO:0000259" key="1">
    <source>
        <dbReference type="Pfam" id="PF13456"/>
    </source>
</evidence>
<proteinExistence type="predicted"/>
<accession>A0AAE1YMN3</accession>
<protein>
    <submittedName>
        <fullName evidence="2">Ribonuclease H protein</fullName>
    </submittedName>
</protein>
<reference evidence="2" key="1">
    <citation type="submission" date="2020-06" db="EMBL/GenBank/DDBJ databases">
        <authorList>
            <person name="Li T."/>
            <person name="Hu X."/>
            <person name="Zhang T."/>
            <person name="Song X."/>
            <person name="Zhang H."/>
            <person name="Dai N."/>
            <person name="Sheng W."/>
            <person name="Hou X."/>
            <person name="Wei L."/>
        </authorList>
    </citation>
    <scope>NUCLEOTIDE SEQUENCE</scope>
    <source>
        <strain evidence="2">3651</strain>
        <tissue evidence="2">Leaf</tissue>
    </source>
</reference>
<organism evidence="2 3">
    <name type="scientific">Sesamum alatum</name>
    <dbReference type="NCBI Taxonomy" id="300844"/>
    <lineage>
        <taxon>Eukaryota</taxon>
        <taxon>Viridiplantae</taxon>
        <taxon>Streptophyta</taxon>
        <taxon>Embryophyta</taxon>
        <taxon>Tracheophyta</taxon>
        <taxon>Spermatophyta</taxon>
        <taxon>Magnoliopsida</taxon>
        <taxon>eudicotyledons</taxon>
        <taxon>Gunneridae</taxon>
        <taxon>Pentapetalae</taxon>
        <taxon>asterids</taxon>
        <taxon>lamiids</taxon>
        <taxon>Lamiales</taxon>
        <taxon>Pedaliaceae</taxon>
        <taxon>Sesamum</taxon>
    </lineage>
</organism>
<comment type="caution">
    <text evidence="2">The sequence shown here is derived from an EMBL/GenBank/DDBJ whole genome shotgun (WGS) entry which is preliminary data.</text>
</comment>
<dbReference type="PANTHER" id="PTHR47723:SF19">
    <property type="entry name" value="POLYNUCLEOTIDYL TRANSFERASE, RIBONUCLEASE H-LIKE SUPERFAMILY PROTEIN"/>
    <property type="match status" value="1"/>
</dbReference>
<dbReference type="InterPro" id="IPR044730">
    <property type="entry name" value="RNase_H-like_dom_plant"/>
</dbReference>
<feature type="domain" description="RNase H type-1" evidence="1">
    <location>
        <begin position="2"/>
        <end position="83"/>
    </location>
</feature>
<dbReference type="Pfam" id="PF13456">
    <property type="entry name" value="RVT_3"/>
    <property type="match status" value="1"/>
</dbReference>
<dbReference type="CDD" id="cd06222">
    <property type="entry name" value="RNase_H_like"/>
    <property type="match status" value="1"/>
</dbReference>
<reference evidence="2" key="2">
    <citation type="journal article" date="2024" name="Plant">
        <title>Genomic evolution and insights into agronomic trait innovations of Sesamum species.</title>
        <authorList>
            <person name="Miao H."/>
            <person name="Wang L."/>
            <person name="Qu L."/>
            <person name="Liu H."/>
            <person name="Sun Y."/>
            <person name="Le M."/>
            <person name="Wang Q."/>
            <person name="Wei S."/>
            <person name="Zheng Y."/>
            <person name="Lin W."/>
            <person name="Duan Y."/>
            <person name="Cao H."/>
            <person name="Xiong S."/>
            <person name="Wang X."/>
            <person name="Wei L."/>
            <person name="Li C."/>
            <person name="Ma Q."/>
            <person name="Ju M."/>
            <person name="Zhao R."/>
            <person name="Li G."/>
            <person name="Mu C."/>
            <person name="Tian Q."/>
            <person name="Mei H."/>
            <person name="Zhang T."/>
            <person name="Gao T."/>
            <person name="Zhang H."/>
        </authorList>
    </citation>
    <scope>NUCLEOTIDE SEQUENCE</scope>
    <source>
        <strain evidence="2">3651</strain>
    </source>
</reference>
<dbReference type="AlphaFoldDB" id="A0AAE1YMN3"/>
<evidence type="ECO:0000313" key="3">
    <source>
        <dbReference type="Proteomes" id="UP001293254"/>
    </source>
</evidence>
<dbReference type="GO" id="GO:0004523">
    <property type="term" value="F:RNA-DNA hybrid ribonuclease activity"/>
    <property type="evidence" value="ECO:0007669"/>
    <property type="project" value="InterPro"/>
</dbReference>
<keyword evidence="3" id="KW-1185">Reference proteome</keyword>
<evidence type="ECO:0000313" key="2">
    <source>
        <dbReference type="EMBL" id="KAK4433015.1"/>
    </source>
</evidence>
<gene>
    <name evidence="2" type="ORF">Salat_1063700</name>
</gene>